<sequence>MSDLKKQYKNFRLRRGNQIVAYAQEKSTGVSFTGKYLLFWRAGEEGFDEIDEATSSLDKMNRRIYEGDIVRYKSNFKPLFREAVIIKKSNDFFLLDLDFWAVIPLHINGLSLFQAEALEIISHQFTHPDLNQKIKSWKKASIT</sequence>
<organism evidence="1 2">
    <name type="scientific">Candidatus Ornithobacterium hominis</name>
    <dbReference type="NCBI Taxonomy" id="2497989"/>
    <lineage>
        <taxon>Bacteria</taxon>
        <taxon>Pseudomonadati</taxon>
        <taxon>Bacteroidota</taxon>
        <taxon>Flavobacteriia</taxon>
        <taxon>Flavobacteriales</taxon>
        <taxon>Weeksellaceae</taxon>
        <taxon>Ornithobacterium</taxon>
    </lineage>
</organism>
<dbReference type="AlphaFoldDB" id="A0A383TWY6"/>
<dbReference type="EMBL" id="UNSC01000001">
    <property type="protein sequence ID" value="SZD71303.1"/>
    <property type="molecule type" value="Genomic_DNA"/>
</dbReference>
<evidence type="ECO:0000313" key="2">
    <source>
        <dbReference type="Proteomes" id="UP000262142"/>
    </source>
</evidence>
<keyword evidence="2" id="KW-1185">Reference proteome</keyword>
<gene>
    <name evidence="1" type="ORF">SAMEA104719789_00399</name>
</gene>
<dbReference type="Gene3D" id="2.30.30.290">
    <property type="entry name" value="YopX-like domains"/>
    <property type="match status" value="1"/>
</dbReference>
<protein>
    <recommendedName>
        <fullName evidence="3">YopX protein</fullName>
    </recommendedName>
</protein>
<name>A0A383TWY6_9FLAO</name>
<dbReference type="Proteomes" id="UP000262142">
    <property type="component" value="Unassembled WGS sequence"/>
</dbReference>
<reference evidence="1 2" key="1">
    <citation type="submission" date="2018-09" db="EMBL/GenBank/DDBJ databases">
        <authorList>
            <consortium name="Pathogen Informatics"/>
        </authorList>
    </citation>
    <scope>NUCLEOTIDE SEQUENCE [LARGE SCALE GENOMIC DNA]</scope>
    <source>
        <strain evidence="1 2">OH-22767</strain>
    </source>
</reference>
<evidence type="ECO:0008006" key="3">
    <source>
        <dbReference type="Google" id="ProtNLM"/>
    </source>
</evidence>
<dbReference type="RefSeq" id="WP_119057336.1">
    <property type="nucleotide sequence ID" value="NZ_UNSC01000001.1"/>
</dbReference>
<proteinExistence type="predicted"/>
<accession>A0A383TWY6</accession>
<evidence type="ECO:0000313" key="1">
    <source>
        <dbReference type="EMBL" id="SZD71303.1"/>
    </source>
</evidence>
<dbReference type="SUPFAM" id="SSF159006">
    <property type="entry name" value="YopX-like"/>
    <property type="match status" value="1"/>
</dbReference>
<dbReference type="InterPro" id="IPR023385">
    <property type="entry name" value="YopX-like_C"/>
</dbReference>